<dbReference type="OrthoDB" id="3378718at2"/>
<dbReference type="Proteomes" id="UP000245252">
    <property type="component" value="Unassembled WGS sequence"/>
</dbReference>
<reference evidence="10 11" key="1">
    <citation type="submission" date="2018-05" db="EMBL/GenBank/DDBJ databases">
        <title>The draft genome of strain NS-104.</title>
        <authorList>
            <person name="Hang P."/>
            <person name="Jiang J."/>
        </authorList>
    </citation>
    <scope>NUCLEOTIDE SEQUENCE [LARGE SCALE GENOMIC DNA]</scope>
    <source>
        <strain evidence="10 11">NS-104</strain>
    </source>
</reference>
<dbReference type="CDD" id="cd06225">
    <property type="entry name" value="HAMP"/>
    <property type="match status" value="1"/>
</dbReference>
<evidence type="ECO:0000313" key="11">
    <source>
        <dbReference type="Proteomes" id="UP000245252"/>
    </source>
</evidence>
<dbReference type="SUPFAM" id="SSF58104">
    <property type="entry name" value="Methyl-accepting chemotaxis protein (MCP) signaling domain"/>
    <property type="match status" value="1"/>
</dbReference>
<dbReference type="AlphaFoldDB" id="A0A2U2DNL9"/>
<dbReference type="GO" id="GO:0006935">
    <property type="term" value="P:chemotaxis"/>
    <property type="evidence" value="ECO:0007669"/>
    <property type="project" value="UniProtKB-KW"/>
</dbReference>
<evidence type="ECO:0000256" key="7">
    <source>
        <dbReference type="SAM" id="Phobius"/>
    </source>
</evidence>
<dbReference type="PROSITE" id="PS50885">
    <property type="entry name" value="HAMP"/>
    <property type="match status" value="1"/>
</dbReference>
<dbReference type="EMBL" id="QFBC01000008">
    <property type="protein sequence ID" value="PWE54829.1"/>
    <property type="molecule type" value="Genomic_DNA"/>
</dbReference>
<evidence type="ECO:0000256" key="5">
    <source>
        <dbReference type="SAM" id="Coils"/>
    </source>
</evidence>
<dbReference type="InterPro" id="IPR047347">
    <property type="entry name" value="YvaQ-like_sensor"/>
</dbReference>
<sequence>MTVTALPVLRMRGMTAALRAAAPPPRNVPALSKKRHGNHRMASATGLKIMTRLGLGFGFVLLLMLGLTIQSIVEVNHINGNLQITNEVNSVKQRLAINFRGSVHDRAIAIRDVVLADNDAGREASVTLIETLAAAYAENEVKLKAMLAAPGGGSQIERDIAAEIADVQAKANPLVAEIVTLARAGRTDVSEAILLTSARPLFVDWLAAINKFIDHEESLNKTLGAKVSSSANNFQRLSLTGLSIALVLAAVAAYIVSRSVTLPIARLQAMLVRMAGGEMDADLALGQRRDEIGSLAKAVEEVRSAILANADRQAEAARAANEINQREMEHARREGEEKIVAEVVDKLGAGLERLAQCNIRMTIDEPFSEPFDGLRRDFNGSIATFQETLSQVMQRTRAIYENGVEMREAAMQLAERTRKQAASLEETSASLEEVTVTVRLSTDRTQETRKLVKQARDCADASGTVVGDTVTAMKRIESASQEISSIIGVIDEIAFQTNLLALNAGVEAARAGDAGKGFAVVATEVRELAQRSAKAAKEIKALIGNSNAEVGAGVRLVGETGEALARIGNFVNAIDQHIDAIAAAAEEQNAGLQQINAAVGDIDRMTQQNAGMVERTTTISHTLAEGSTTLTELVGRFKLNRRAVIREPGSPAALSGPAQGRSRYDQRAA</sequence>
<dbReference type="SMART" id="SM00283">
    <property type="entry name" value="MA"/>
    <property type="match status" value="1"/>
</dbReference>
<feature type="transmembrane region" description="Helical" evidence="7">
    <location>
        <begin position="49"/>
        <end position="69"/>
    </location>
</feature>
<dbReference type="PROSITE" id="PS50111">
    <property type="entry name" value="CHEMOTAXIS_TRANSDUC_2"/>
    <property type="match status" value="1"/>
</dbReference>
<dbReference type="GO" id="GO:0005886">
    <property type="term" value="C:plasma membrane"/>
    <property type="evidence" value="ECO:0007669"/>
    <property type="project" value="TreeGrafter"/>
</dbReference>
<dbReference type="Pfam" id="PF00672">
    <property type="entry name" value="HAMP"/>
    <property type="match status" value="1"/>
</dbReference>
<dbReference type="Pfam" id="PF00015">
    <property type="entry name" value="MCPsignal"/>
    <property type="match status" value="1"/>
</dbReference>
<dbReference type="CDD" id="cd11386">
    <property type="entry name" value="MCP_signal"/>
    <property type="match status" value="1"/>
</dbReference>
<gene>
    <name evidence="10" type="ORF">DEM27_17935</name>
</gene>
<dbReference type="InterPro" id="IPR051310">
    <property type="entry name" value="MCP_chemotaxis"/>
</dbReference>
<dbReference type="SMART" id="SM00304">
    <property type="entry name" value="HAMP"/>
    <property type="match status" value="1"/>
</dbReference>
<feature type="coiled-coil region" evidence="5">
    <location>
        <begin position="307"/>
        <end position="334"/>
    </location>
</feature>
<comment type="similarity">
    <text evidence="3">Belongs to the methyl-accepting chemotaxis (MCP) protein family.</text>
</comment>
<dbReference type="InterPro" id="IPR024478">
    <property type="entry name" value="HlyB_4HB_MCP"/>
</dbReference>
<dbReference type="GO" id="GO:0004888">
    <property type="term" value="F:transmembrane signaling receptor activity"/>
    <property type="evidence" value="ECO:0007669"/>
    <property type="project" value="InterPro"/>
</dbReference>
<keyword evidence="2" id="KW-0145">Chemotaxis</keyword>
<keyword evidence="5" id="KW-0175">Coiled coil</keyword>
<dbReference type="PANTHER" id="PTHR43531">
    <property type="entry name" value="PROTEIN ICFG"/>
    <property type="match status" value="1"/>
</dbReference>
<keyword evidence="11" id="KW-1185">Reference proteome</keyword>
<evidence type="ECO:0000256" key="2">
    <source>
        <dbReference type="ARBA" id="ARBA00022500"/>
    </source>
</evidence>
<keyword evidence="7" id="KW-0812">Transmembrane</keyword>
<accession>A0A2U2DNL9</accession>
<dbReference type="CDD" id="cd19411">
    <property type="entry name" value="MCP2201-like_sensor"/>
    <property type="match status" value="1"/>
</dbReference>
<dbReference type="GO" id="GO:0007165">
    <property type="term" value="P:signal transduction"/>
    <property type="evidence" value="ECO:0007669"/>
    <property type="project" value="UniProtKB-KW"/>
</dbReference>
<evidence type="ECO:0000259" key="8">
    <source>
        <dbReference type="PROSITE" id="PS50111"/>
    </source>
</evidence>
<evidence type="ECO:0000256" key="3">
    <source>
        <dbReference type="ARBA" id="ARBA00029447"/>
    </source>
</evidence>
<keyword evidence="4" id="KW-0807">Transducer</keyword>
<proteinExistence type="inferred from homology"/>
<feature type="region of interest" description="Disordered" evidence="6">
    <location>
        <begin position="646"/>
        <end position="669"/>
    </location>
</feature>
<feature type="coiled-coil region" evidence="5">
    <location>
        <begin position="407"/>
        <end position="434"/>
    </location>
</feature>
<keyword evidence="7" id="KW-1133">Transmembrane helix</keyword>
<protein>
    <submittedName>
        <fullName evidence="10">Methyl-accepting chemotaxis protein</fullName>
    </submittedName>
</protein>
<comment type="subcellular location">
    <subcellularLocation>
        <location evidence="1">Membrane</location>
    </subcellularLocation>
</comment>
<feature type="domain" description="HAMP" evidence="9">
    <location>
        <begin position="258"/>
        <end position="311"/>
    </location>
</feature>
<evidence type="ECO:0000256" key="4">
    <source>
        <dbReference type="PROSITE-ProRule" id="PRU00284"/>
    </source>
</evidence>
<dbReference type="PANTHER" id="PTHR43531:SF11">
    <property type="entry name" value="METHYL-ACCEPTING CHEMOTAXIS PROTEIN 3"/>
    <property type="match status" value="1"/>
</dbReference>
<dbReference type="InterPro" id="IPR004090">
    <property type="entry name" value="Chemotax_Me-accpt_rcpt"/>
</dbReference>
<comment type="caution">
    <text evidence="10">The sequence shown here is derived from an EMBL/GenBank/DDBJ whole genome shotgun (WGS) entry which is preliminary data.</text>
</comment>
<feature type="domain" description="Methyl-accepting transducer" evidence="8">
    <location>
        <begin position="395"/>
        <end position="624"/>
    </location>
</feature>
<keyword evidence="7" id="KW-0472">Membrane</keyword>
<evidence type="ECO:0000256" key="6">
    <source>
        <dbReference type="SAM" id="MobiDB-lite"/>
    </source>
</evidence>
<name>A0A2U2DNL9_9HYPH</name>
<dbReference type="SUPFAM" id="SSF158472">
    <property type="entry name" value="HAMP domain-like"/>
    <property type="match status" value="1"/>
</dbReference>
<evidence type="ECO:0000256" key="1">
    <source>
        <dbReference type="ARBA" id="ARBA00004370"/>
    </source>
</evidence>
<organism evidence="10 11">
    <name type="scientific">Metarhizobium album</name>
    <dbReference type="NCBI Taxonomy" id="2182425"/>
    <lineage>
        <taxon>Bacteria</taxon>
        <taxon>Pseudomonadati</taxon>
        <taxon>Pseudomonadota</taxon>
        <taxon>Alphaproteobacteria</taxon>
        <taxon>Hyphomicrobiales</taxon>
        <taxon>Rhizobiaceae</taxon>
        <taxon>Metarhizobium</taxon>
    </lineage>
</organism>
<dbReference type="Gene3D" id="1.10.287.950">
    <property type="entry name" value="Methyl-accepting chemotaxis protein"/>
    <property type="match status" value="1"/>
</dbReference>
<dbReference type="FunFam" id="1.10.287.950:FF:000001">
    <property type="entry name" value="Methyl-accepting chemotaxis sensory transducer"/>
    <property type="match status" value="1"/>
</dbReference>
<evidence type="ECO:0000313" key="10">
    <source>
        <dbReference type="EMBL" id="PWE54829.1"/>
    </source>
</evidence>
<dbReference type="Gene3D" id="6.10.340.10">
    <property type="match status" value="1"/>
</dbReference>
<dbReference type="PRINTS" id="PR00260">
    <property type="entry name" value="CHEMTRNSDUCR"/>
</dbReference>
<dbReference type="InterPro" id="IPR003660">
    <property type="entry name" value="HAMP_dom"/>
</dbReference>
<dbReference type="Pfam" id="PF12729">
    <property type="entry name" value="4HB_MCP_1"/>
    <property type="match status" value="1"/>
</dbReference>
<dbReference type="InterPro" id="IPR004089">
    <property type="entry name" value="MCPsignal_dom"/>
</dbReference>
<evidence type="ECO:0000259" key="9">
    <source>
        <dbReference type="PROSITE" id="PS50885"/>
    </source>
</evidence>